<comment type="caution">
    <text evidence="2">The sequence shown here is derived from an EMBL/GenBank/DDBJ whole genome shotgun (WGS) entry which is preliminary data.</text>
</comment>
<evidence type="ECO:0000313" key="3">
    <source>
        <dbReference type="Proteomes" id="UP001054837"/>
    </source>
</evidence>
<dbReference type="EMBL" id="BPLQ01011427">
    <property type="protein sequence ID" value="GIY57849.1"/>
    <property type="molecule type" value="Genomic_DNA"/>
</dbReference>
<evidence type="ECO:0000256" key="1">
    <source>
        <dbReference type="SAM" id="MobiDB-lite"/>
    </source>
</evidence>
<accession>A0AAV4UJA4</accession>
<protein>
    <recommendedName>
        <fullName evidence="4">LAGLIDADG homing endonuclease</fullName>
    </recommendedName>
</protein>
<feature type="compositionally biased region" description="Basic and acidic residues" evidence="1">
    <location>
        <begin position="135"/>
        <end position="144"/>
    </location>
</feature>
<evidence type="ECO:0008006" key="4">
    <source>
        <dbReference type="Google" id="ProtNLM"/>
    </source>
</evidence>
<name>A0AAV4UJA4_9ARAC</name>
<organism evidence="2 3">
    <name type="scientific">Caerostris darwini</name>
    <dbReference type="NCBI Taxonomy" id="1538125"/>
    <lineage>
        <taxon>Eukaryota</taxon>
        <taxon>Metazoa</taxon>
        <taxon>Ecdysozoa</taxon>
        <taxon>Arthropoda</taxon>
        <taxon>Chelicerata</taxon>
        <taxon>Arachnida</taxon>
        <taxon>Araneae</taxon>
        <taxon>Araneomorphae</taxon>
        <taxon>Entelegynae</taxon>
        <taxon>Araneoidea</taxon>
        <taxon>Araneidae</taxon>
        <taxon>Caerostris</taxon>
    </lineage>
</organism>
<feature type="compositionally biased region" description="Polar residues" evidence="1">
    <location>
        <begin position="109"/>
        <end position="118"/>
    </location>
</feature>
<feature type="compositionally biased region" description="Basic residues" evidence="1">
    <location>
        <begin position="124"/>
        <end position="134"/>
    </location>
</feature>
<keyword evidence="3" id="KW-1185">Reference proteome</keyword>
<dbReference type="Proteomes" id="UP001054837">
    <property type="component" value="Unassembled WGS sequence"/>
</dbReference>
<reference evidence="2 3" key="1">
    <citation type="submission" date="2021-06" db="EMBL/GenBank/DDBJ databases">
        <title>Caerostris darwini draft genome.</title>
        <authorList>
            <person name="Kono N."/>
            <person name="Arakawa K."/>
        </authorList>
    </citation>
    <scope>NUCLEOTIDE SEQUENCE [LARGE SCALE GENOMIC DNA]</scope>
</reference>
<feature type="region of interest" description="Disordered" evidence="1">
    <location>
        <begin position="98"/>
        <end position="144"/>
    </location>
</feature>
<dbReference type="AlphaFoldDB" id="A0AAV4UJA4"/>
<evidence type="ECO:0000313" key="2">
    <source>
        <dbReference type="EMBL" id="GIY57849.1"/>
    </source>
</evidence>
<proteinExistence type="predicted"/>
<sequence length="144" mass="16516">MCEVIWLGVDAYNSNVNRWNSFFLELARNKVENWVMWEVICLGVGFYNNNLRDEISFSGNLQKIRLMIGNTLKVMGESDENRFNLKLLQQRRLTLTAITPEQKGGGDSQPITTIDCQTSSPPPHSKKSPKIRSQNRREPATPYI</sequence>
<gene>
    <name evidence="2" type="ORF">CDAR_316631</name>
</gene>